<accession>A0A3S0C4M6</accession>
<evidence type="ECO:0000313" key="2">
    <source>
        <dbReference type="EMBL" id="RTE52076.1"/>
    </source>
</evidence>
<dbReference type="RefSeq" id="WP_126163761.1">
    <property type="nucleotide sequence ID" value="NZ_RQPJ01000021.1"/>
</dbReference>
<dbReference type="CDD" id="cd02440">
    <property type="entry name" value="AdoMet_MTases"/>
    <property type="match status" value="1"/>
</dbReference>
<dbReference type="EMBL" id="RQPJ01000021">
    <property type="protein sequence ID" value="RTE52076.1"/>
    <property type="molecule type" value="Genomic_DNA"/>
</dbReference>
<keyword evidence="3" id="KW-1185">Reference proteome</keyword>
<dbReference type="AlphaFoldDB" id="A0A3S0C4M6"/>
<protein>
    <submittedName>
        <fullName evidence="2">Methyltransferase domain-containing protein</fullName>
    </submittedName>
</protein>
<dbReference type="InterPro" id="IPR025714">
    <property type="entry name" value="Methyltranfer_dom"/>
</dbReference>
<dbReference type="GO" id="GO:0032259">
    <property type="term" value="P:methylation"/>
    <property type="evidence" value="ECO:0007669"/>
    <property type="project" value="UniProtKB-KW"/>
</dbReference>
<dbReference type="Gene3D" id="3.40.50.150">
    <property type="entry name" value="Vaccinia Virus protein VP39"/>
    <property type="match status" value="1"/>
</dbReference>
<dbReference type="InterPro" id="IPR029063">
    <property type="entry name" value="SAM-dependent_MTases_sf"/>
</dbReference>
<name>A0A3S0C4M6_9FLAO</name>
<dbReference type="Pfam" id="PF13847">
    <property type="entry name" value="Methyltransf_31"/>
    <property type="match status" value="1"/>
</dbReference>
<dbReference type="Proteomes" id="UP000267585">
    <property type="component" value="Unassembled WGS sequence"/>
</dbReference>
<proteinExistence type="predicted"/>
<dbReference type="OrthoDB" id="9800454at2"/>
<comment type="caution">
    <text evidence="2">The sequence shown here is derived from an EMBL/GenBank/DDBJ whole genome shotgun (WGS) entry which is preliminary data.</text>
</comment>
<evidence type="ECO:0000259" key="1">
    <source>
        <dbReference type="Pfam" id="PF13847"/>
    </source>
</evidence>
<sequence length="241" mass="27941">MNFKERSTEPEAMDSPKMDPLLLKKIYADINKVNKVLLGFSITIKAIKRIMKKYPRNSYTILDMGCGDGAMLREIALHFKNKAVVLKLVGIDINSKSIELAKEASKDYHNIQFKLCNILDVDEMGLQCDILLCTLTLHHFKSSEIPIFIDQFTKLSRLATIINDLQRSKASYYLFILFSLIFIKTNIAKKDGLISIKRSFTKTDLVAFSKSVPSHIHEIKWKWAFRYLWIIRKQQNKVTYE</sequence>
<organism evidence="2 3">
    <name type="scientific">Arenibacter aquaticus</name>
    <dbReference type="NCBI Taxonomy" id="2489054"/>
    <lineage>
        <taxon>Bacteria</taxon>
        <taxon>Pseudomonadati</taxon>
        <taxon>Bacteroidota</taxon>
        <taxon>Flavobacteriia</taxon>
        <taxon>Flavobacteriales</taxon>
        <taxon>Flavobacteriaceae</taxon>
        <taxon>Arenibacter</taxon>
    </lineage>
</organism>
<reference evidence="2 3" key="1">
    <citation type="submission" date="2018-11" db="EMBL/GenBank/DDBJ databases">
        <title>Arenibacter aquaticus sp.nov., a marine bacterium isolated from surface seawater in the South China Sea.</title>
        <authorList>
            <person name="Guo J."/>
            <person name="Sun J."/>
        </authorList>
    </citation>
    <scope>NUCLEOTIDE SEQUENCE [LARGE SCALE GENOMIC DNA]</scope>
    <source>
        <strain evidence="2 3">GUO666</strain>
    </source>
</reference>
<keyword evidence="2" id="KW-0489">Methyltransferase</keyword>
<gene>
    <name evidence="2" type="ORF">EHW67_17925</name>
</gene>
<feature type="domain" description="Methyltransferase" evidence="1">
    <location>
        <begin position="58"/>
        <end position="144"/>
    </location>
</feature>
<dbReference type="GO" id="GO:0008168">
    <property type="term" value="F:methyltransferase activity"/>
    <property type="evidence" value="ECO:0007669"/>
    <property type="project" value="UniProtKB-KW"/>
</dbReference>
<dbReference type="SUPFAM" id="SSF53335">
    <property type="entry name" value="S-adenosyl-L-methionine-dependent methyltransferases"/>
    <property type="match status" value="1"/>
</dbReference>
<keyword evidence="2" id="KW-0808">Transferase</keyword>
<evidence type="ECO:0000313" key="3">
    <source>
        <dbReference type="Proteomes" id="UP000267585"/>
    </source>
</evidence>